<proteinExistence type="predicted"/>
<organism evidence="8">
    <name type="scientific">Petromyzon marinus</name>
    <name type="common">Sea lamprey</name>
    <dbReference type="NCBI Taxonomy" id="7757"/>
    <lineage>
        <taxon>Eukaryota</taxon>
        <taxon>Metazoa</taxon>
        <taxon>Chordata</taxon>
        <taxon>Craniata</taxon>
        <taxon>Vertebrata</taxon>
        <taxon>Cyclostomata</taxon>
        <taxon>Hyperoartia</taxon>
        <taxon>Petromyzontiformes</taxon>
        <taxon>Petromyzontidae</taxon>
        <taxon>Petromyzon</taxon>
    </lineage>
</organism>
<dbReference type="PROSITE" id="PS50261">
    <property type="entry name" value="G_PROTEIN_RECEP_F2_4"/>
    <property type="match status" value="1"/>
</dbReference>
<comment type="subcellular location">
    <subcellularLocation>
        <location evidence="1">Membrane</location>
        <topology evidence="1">Multi-pass membrane protein</topology>
    </subcellularLocation>
</comment>
<keyword evidence="2 6" id="KW-0812">Transmembrane</keyword>
<feature type="domain" description="G-protein coupled receptors family 2 profile 2" evidence="7">
    <location>
        <begin position="1"/>
        <end position="178"/>
    </location>
</feature>
<reference evidence="8" key="2">
    <citation type="submission" date="2025-09" db="UniProtKB">
        <authorList>
            <consortium name="Ensembl"/>
        </authorList>
    </citation>
    <scope>IDENTIFICATION</scope>
</reference>
<dbReference type="PANTHER" id="PTHR12011">
    <property type="entry name" value="ADHESION G-PROTEIN COUPLED RECEPTOR"/>
    <property type="match status" value="1"/>
</dbReference>
<evidence type="ECO:0000256" key="2">
    <source>
        <dbReference type="ARBA" id="ARBA00022692"/>
    </source>
</evidence>
<dbReference type="Ensembl" id="ENSPMAT00000005726.1">
    <property type="protein sequence ID" value="ENSPMAP00000005701.1"/>
    <property type="gene ID" value="ENSPMAG00000005187.1"/>
</dbReference>
<evidence type="ECO:0000256" key="4">
    <source>
        <dbReference type="ARBA" id="ARBA00023136"/>
    </source>
</evidence>
<dbReference type="GO" id="GO:0004930">
    <property type="term" value="F:G protein-coupled receptor activity"/>
    <property type="evidence" value="ECO:0007669"/>
    <property type="project" value="InterPro"/>
</dbReference>
<feature type="compositionally biased region" description="Basic and acidic residues" evidence="5">
    <location>
        <begin position="235"/>
        <end position="244"/>
    </location>
</feature>
<feature type="transmembrane region" description="Helical" evidence="6">
    <location>
        <begin position="121"/>
        <end position="143"/>
    </location>
</feature>
<sequence>MSVLLHFLYLSAFAWMLVEGLHLYSMVVKVFGSEDSSQALYYGIGWGAPLIISIVSVSSALGSYGEESNCWLSITGGAIWAFVAPALCVIAVNIVILVTVTRIITRISAENYRMHGDLNSFRLTVKAVAVLLPILGISQVLALRTPRASNHREMFSDTPGPSRGLSGGFIFLFHCLLNSEVRAAFKHKTKVWTLNSSTARPIRPLNSDVLNGNRTGIPNTKLNMTEKSSQLLHNTDNRTDPAQL</sequence>
<accession>S4RKG8</accession>
<feature type="transmembrane region" description="Helical" evidence="6">
    <location>
        <begin position="6"/>
        <end position="27"/>
    </location>
</feature>
<dbReference type="Pfam" id="PF00002">
    <property type="entry name" value="7tm_2"/>
    <property type="match status" value="1"/>
</dbReference>
<name>S4RKG8_PETMA</name>
<dbReference type="GO" id="GO:0005886">
    <property type="term" value="C:plasma membrane"/>
    <property type="evidence" value="ECO:0007669"/>
    <property type="project" value="TreeGrafter"/>
</dbReference>
<reference evidence="8" key="1">
    <citation type="submission" date="2025-08" db="UniProtKB">
        <authorList>
            <consortium name="Ensembl"/>
        </authorList>
    </citation>
    <scope>IDENTIFICATION</scope>
</reference>
<dbReference type="STRING" id="7757.ENSPMAP00000005701"/>
<keyword evidence="3 6" id="KW-1133">Transmembrane helix</keyword>
<evidence type="ECO:0000256" key="3">
    <source>
        <dbReference type="ARBA" id="ARBA00022989"/>
    </source>
</evidence>
<keyword evidence="4 6" id="KW-0472">Membrane</keyword>
<feature type="compositionally biased region" description="Polar residues" evidence="5">
    <location>
        <begin position="208"/>
        <end position="234"/>
    </location>
</feature>
<evidence type="ECO:0000313" key="8">
    <source>
        <dbReference type="Ensembl" id="ENSPMAP00000005701.1"/>
    </source>
</evidence>
<feature type="region of interest" description="Disordered" evidence="5">
    <location>
        <begin position="205"/>
        <end position="244"/>
    </location>
</feature>
<dbReference type="PRINTS" id="PR00249">
    <property type="entry name" value="GPCRSECRETIN"/>
</dbReference>
<dbReference type="InterPro" id="IPR000832">
    <property type="entry name" value="GPCR_2_secretin-like"/>
</dbReference>
<evidence type="ECO:0000256" key="1">
    <source>
        <dbReference type="ARBA" id="ARBA00004141"/>
    </source>
</evidence>
<dbReference type="GeneTree" id="ENSGT00940000159783"/>
<dbReference type="GO" id="GO:0007189">
    <property type="term" value="P:adenylate cyclase-activating G protein-coupled receptor signaling pathway"/>
    <property type="evidence" value="ECO:0007669"/>
    <property type="project" value="TreeGrafter"/>
</dbReference>
<dbReference type="InterPro" id="IPR017981">
    <property type="entry name" value="GPCR_2-like_7TM"/>
</dbReference>
<dbReference type="PANTHER" id="PTHR12011:SF216">
    <property type="entry name" value="ADHESION G-PROTEIN COUPLED RECEPTOR D1"/>
    <property type="match status" value="1"/>
</dbReference>
<feature type="transmembrane region" description="Helical" evidence="6">
    <location>
        <begin position="78"/>
        <end position="100"/>
    </location>
</feature>
<dbReference type="GO" id="GO:0007166">
    <property type="term" value="P:cell surface receptor signaling pathway"/>
    <property type="evidence" value="ECO:0007669"/>
    <property type="project" value="InterPro"/>
</dbReference>
<dbReference type="AlphaFoldDB" id="S4RKG8"/>
<feature type="transmembrane region" description="Helical" evidence="6">
    <location>
        <begin position="39"/>
        <end position="58"/>
    </location>
</feature>
<dbReference type="OMA" id="IAILCAN"/>
<evidence type="ECO:0000256" key="5">
    <source>
        <dbReference type="SAM" id="MobiDB-lite"/>
    </source>
</evidence>
<dbReference type="Gene3D" id="1.20.1070.10">
    <property type="entry name" value="Rhodopsin 7-helix transmembrane proteins"/>
    <property type="match status" value="1"/>
</dbReference>
<protein>
    <submittedName>
        <fullName evidence="8">Adhesion G protein-coupled receptor D1</fullName>
    </submittedName>
</protein>
<evidence type="ECO:0000259" key="7">
    <source>
        <dbReference type="PROSITE" id="PS50261"/>
    </source>
</evidence>
<dbReference type="HOGENOM" id="CLU_002753_3_2_1"/>
<evidence type="ECO:0000256" key="6">
    <source>
        <dbReference type="SAM" id="Phobius"/>
    </source>
</evidence>